<dbReference type="Proteomes" id="UP000255326">
    <property type="component" value="Unassembled WGS sequence"/>
</dbReference>
<organism evidence="3 4">
    <name type="scientific">Falsibacillus pallidus</name>
    <dbReference type="NCBI Taxonomy" id="493781"/>
    <lineage>
        <taxon>Bacteria</taxon>
        <taxon>Bacillati</taxon>
        <taxon>Bacillota</taxon>
        <taxon>Bacilli</taxon>
        <taxon>Bacillales</taxon>
        <taxon>Bacillaceae</taxon>
        <taxon>Falsibacillus</taxon>
    </lineage>
</organism>
<evidence type="ECO:0000313" key="3">
    <source>
        <dbReference type="EMBL" id="RDI47430.1"/>
    </source>
</evidence>
<feature type="transmembrane region" description="Helical" evidence="2">
    <location>
        <begin position="6"/>
        <end position="25"/>
    </location>
</feature>
<protein>
    <recommendedName>
        <fullName evidence="5">Coupling factor for flagellin transcription and translation</fullName>
    </recommendedName>
</protein>
<name>A0A370GW00_9BACI</name>
<feature type="compositionally biased region" description="Basic and acidic residues" evidence="1">
    <location>
        <begin position="127"/>
        <end position="136"/>
    </location>
</feature>
<keyword evidence="2" id="KW-0472">Membrane</keyword>
<dbReference type="EMBL" id="QQAY01000001">
    <property type="protein sequence ID" value="RDI47430.1"/>
    <property type="molecule type" value="Genomic_DNA"/>
</dbReference>
<feature type="region of interest" description="Disordered" evidence="1">
    <location>
        <begin position="114"/>
        <end position="136"/>
    </location>
</feature>
<proteinExistence type="predicted"/>
<evidence type="ECO:0000256" key="2">
    <source>
        <dbReference type="SAM" id="Phobius"/>
    </source>
</evidence>
<dbReference type="OrthoDB" id="1708317at2"/>
<reference evidence="3 4" key="1">
    <citation type="submission" date="2018-07" db="EMBL/GenBank/DDBJ databases">
        <title>Genomic Encyclopedia of Type Strains, Phase IV (KMG-IV): sequencing the most valuable type-strain genomes for metagenomic binning, comparative biology and taxonomic classification.</title>
        <authorList>
            <person name="Goeker M."/>
        </authorList>
    </citation>
    <scope>NUCLEOTIDE SEQUENCE [LARGE SCALE GENOMIC DNA]</scope>
    <source>
        <strain evidence="3 4">DSM 25281</strain>
    </source>
</reference>
<comment type="caution">
    <text evidence="3">The sequence shown here is derived from an EMBL/GenBank/DDBJ whole genome shotgun (WGS) entry which is preliminary data.</text>
</comment>
<keyword evidence="2" id="KW-0812">Transmembrane</keyword>
<evidence type="ECO:0000256" key="1">
    <source>
        <dbReference type="SAM" id="MobiDB-lite"/>
    </source>
</evidence>
<sequence length="179" mass="20800">MITFIIIILFIMNIIALFSIVLLYMRQNRLVDMEQKQRKMIAEMEDVISSYLIEMKEENEKFISEIERRKSSGRKQHSDNPAADAAKSNPPHEHEESAVVQEFHYSRKKAAEAYAKNAEAKPQLPKTKKEKEPLHHEVSFAEKVISLKKQGMTVEEIAEKLNTGKTEIELSLKFRQKNQ</sequence>
<dbReference type="AlphaFoldDB" id="A0A370GW00"/>
<keyword evidence="2" id="KW-1133">Transmembrane helix</keyword>
<evidence type="ECO:0000313" key="4">
    <source>
        <dbReference type="Proteomes" id="UP000255326"/>
    </source>
</evidence>
<accession>A0A370GW00</accession>
<gene>
    <name evidence="3" type="ORF">DFR59_10185</name>
</gene>
<feature type="region of interest" description="Disordered" evidence="1">
    <location>
        <begin position="69"/>
        <end position="99"/>
    </location>
</feature>
<evidence type="ECO:0008006" key="5">
    <source>
        <dbReference type="Google" id="ProtNLM"/>
    </source>
</evidence>
<keyword evidence="4" id="KW-1185">Reference proteome</keyword>
<dbReference type="RefSeq" id="WP_114743653.1">
    <property type="nucleotide sequence ID" value="NZ_QQAY01000001.1"/>
</dbReference>